<proteinExistence type="predicted"/>
<name>A0A1I2GLQ3_9ACTN</name>
<dbReference type="OrthoDB" id="9757990at2"/>
<dbReference type="SMART" id="SM00387">
    <property type="entry name" value="HATPase_c"/>
    <property type="match status" value="1"/>
</dbReference>
<evidence type="ECO:0000256" key="5">
    <source>
        <dbReference type="ARBA" id="ARBA00022679"/>
    </source>
</evidence>
<accession>A0A1I2GLQ3</accession>
<dbReference type="Pfam" id="PF00512">
    <property type="entry name" value="HisKA"/>
    <property type="match status" value="1"/>
</dbReference>
<evidence type="ECO:0000256" key="1">
    <source>
        <dbReference type="ARBA" id="ARBA00000085"/>
    </source>
</evidence>
<dbReference type="InterPro" id="IPR003660">
    <property type="entry name" value="HAMP_dom"/>
</dbReference>
<dbReference type="InterPro" id="IPR004358">
    <property type="entry name" value="Sig_transdc_His_kin-like_C"/>
</dbReference>
<dbReference type="Proteomes" id="UP000199645">
    <property type="component" value="Unassembled WGS sequence"/>
</dbReference>
<dbReference type="PRINTS" id="PR00344">
    <property type="entry name" value="BCTRLSENSOR"/>
</dbReference>
<comment type="subcellular location">
    <subcellularLocation>
        <location evidence="2">Cell membrane</location>
    </subcellularLocation>
</comment>
<dbReference type="InterPro" id="IPR003661">
    <property type="entry name" value="HisK_dim/P_dom"/>
</dbReference>
<dbReference type="CDD" id="cd00075">
    <property type="entry name" value="HATPase"/>
    <property type="match status" value="1"/>
</dbReference>
<feature type="domain" description="HAMP" evidence="12">
    <location>
        <begin position="200"/>
        <end position="252"/>
    </location>
</feature>
<feature type="region of interest" description="Disordered" evidence="10">
    <location>
        <begin position="303"/>
        <end position="322"/>
    </location>
</feature>
<evidence type="ECO:0000256" key="10">
    <source>
        <dbReference type="SAM" id="MobiDB-lite"/>
    </source>
</evidence>
<keyword evidence="4" id="KW-0597">Phosphoprotein</keyword>
<dbReference type="PROSITE" id="PS50885">
    <property type="entry name" value="HAMP"/>
    <property type="match status" value="1"/>
</dbReference>
<keyword evidence="7" id="KW-0418">Kinase</keyword>
<reference evidence="13 14" key="1">
    <citation type="submission" date="2016-10" db="EMBL/GenBank/DDBJ databases">
        <authorList>
            <person name="de Groot N.N."/>
        </authorList>
    </citation>
    <scope>NUCLEOTIDE SEQUENCE [LARGE SCALE GENOMIC DNA]</scope>
    <source>
        <strain evidence="13 14">DSM 43019</strain>
    </source>
</reference>
<evidence type="ECO:0000256" key="9">
    <source>
        <dbReference type="ARBA" id="ARBA00023012"/>
    </source>
</evidence>
<keyword evidence="14" id="KW-1185">Reference proteome</keyword>
<keyword evidence="6" id="KW-0812">Transmembrane</keyword>
<evidence type="ECO:0000256" key="4">
    <source>
        <dbReference type="ARBA" id="ARBA00022553"/>
    </source>
</evidence>
<dbReference type="EC" id="2.7.13.3" evidence="3"/>
<dbReference type="SUPFAM" id="SSF47384">
    <property type="entry name" value="Homodimeric domain of signal transducing histidine kinase"/>
    <property type="match status" value="1"/>
</dbReference>
<dbReference type="EMBL" id="FONV01000007">
    <property type="protein sequence ID" value="SFF18864.1"/>
    <property type="molecule type" value="Genomic_DNA"/>
</dbReference>
<dbReference type="Gene3D" id="6.10.340.10">
    <property type="match status" value="1"/>
</dbReference>
<dbReference type="GO" id="GO:0005886">
    <property type="term" value="C:plasma membrane"/>
    <property type="evidence" value="ECO:0007669"/>
    <property type="project" value="UniProtKB-SubCell"/>
</dbReference>
<dbReference type="InterPro" id="IPR036097">
    <property type="entry name" value="HisK_dim/P_sf"/>
</dbReference>
<dbReference type="PROSITE" id="PS50109">
    <property type="entry name" value="HIS_KIN"/>
    <property type="match status" value="1"/>
</dbReference>
<evidence type="ECO:0000313" key="14">
    <source>
        <dbReference type="Proteomes" id="UP000199645"/>
    </source>
</evidence>
<sequence length="644" mass="68438">MSVQRRLNVGFCALLILFMVLLALQFGLGGRLRSQHDRETDRANRAEAANDRVLQRMTDAETGVRGFQLTGERVFLQPYESGATEALAALDDLAAHLDGDEAVRLLDRQRDAAHAWLDGYAAPVVAAGVPDGDTGRAVRGKAVFDEFRLANAAVADAVDRDRQRVLALVAGGRGSLDLAAAVLVVAIMIIGVSVARTGRRQLLVPLAQLGLTIRRLAGGDLSARAEPAGADELRTVVEALNDLAAQTETLLAAEKARAARAGLRQAVAAEMQESTDPAATGRRVAELVAAAVGAAAVHSELDVPGTGRVQSRWPADAPDPPGDQIAETVAGRPGQLRARPDGSVWLTVGGDDGCSPGYLRAHRPGNPEWTDDEQRLLAGAAREIERALRLLGVQDKQARLITELRMLDQRKDVFIQTVTHELRTPLTSILGYTEMITEEDGGALTTLQQRALNAILRNAHRLHDTIGDLILLDRPDHDTTVRTETLDLAGLAVLVRDELASAARAKDLTVTFDAGEGWVRGDRTQLQRALRKLVENAIKFTPAGGSVDCRVAADPRAVSVAVTDTGIGIPAEDVPGLFTPFHRAGNAMDQAVQGPGLGLAIVRDIVRDHGGTIAVQSVVGRGTTFTLTLPACAAPAEPRSPAHV</sequence>
<dbReference type="PANTHER" id="PTHR43711:SF31">
    <property type="entry name" value="HISTIDINE KINASE"/>
    <property type="match status" value="1"/>
</dbReference>
<dbReference type="InterPro" id="IPR007891">
    <property type="entry name" value="CHASE3"/>
</dbReference>
<feature type="domain" description="Histidine kinase" evidence="11">
    <location>
        <begin position="417"/>
        <end position="633"/>
    </location>
</feature>
<evidence type="ECO:0000259" key="11">
    <source>
        <dbReference type="PROSITE" id="PS50109"/>
    </source>
</evidence>
<dbReference type="Gene3D" id="1.10.287.130">
    <property type="match status" value="1"/>
</dbReference>
<dbReference type="InterPro" id="IPR050736">
    <property type="entry name" value="Sensor_HK_Regulatory"/>
</dbReference>
<dbReference type="STRING" id="35752.SAMN05421541_10722"/>
<keyword evidence="5" id="KW-0808">Transferase</keyword>
<dbReference type="Pfam" id="PF05227">
    <property type="entry name" value="CHASE3"/>
    <property type="match status" value="1"/>
</dbReference>
<dbReference type="Pfam" id="PF00672">
    <property type="entry name" value="HAMP"/>
    <property type="match status" value="1"/>
</dbReference>
<evidence type="ECO:0000256" key="6">
    <source>
        <dbReference type="ARBA" id="ARBA00022692"/>
    </source>
</evidence>
<dbReference type="CDD" id="cd00082">
    <property type="entry name" value="HisKA"/>
    <property type="match status" value="1"/>
</dbReference>
<protein>
    <recommendedName>
        <fullName evidence="3">histidine kinase</fullName>
        <ecNumber evidence="3">2.7.13.3</ecNumber>
    </recommendedName>
</protein>
<evidence type="ECO:0000259" key="12">
    <source>
        <dbReference type="PROSITE" id="PS50885"/>
    </source>
</evidence>
<dbReference type="Gene3D" id="3.30.565.10">
    <property type="entry name" value="Histidine kinase-like ATPase, C-terminal domain"/>
    <property type="match status" value="1"/>
</dbReference>
<evidence type="ECO:0000256" key="3">
    <source>
        <dbReference type="ARBA" id="ARBA00012438"/>
    </source>
</evidence>
<dbReference type="GO" id="GO:0000155">
    <property type="term" value="F:phosphorelay sensor kinase activity"/>
    <property type="evidence" value="ECO:0007669"/>
    <property type="project" value="InterPro"/>
</dbReference>
<keyword evidence="8" id="KW-1133">Transmembrane helix</keyword>
<dbReference type="InterPro" id="IPR005467">
    <property type="entry name" value="His_kinase_dom"/>
</dbReference>
<dbReference type="CDD" id="cd06225">
    <property type="entry name" value="HAMP"/>
    <property type="match status" value="1"/>
</dbReference>
<evidence type="ECO:0000256" key="7">
    <source>
        <dbReference type="ARBA" id="ARBA00022777"/>
    </source>
</evidence>
<dbReference type="Pfam" id="PF02518">
    <property type="entry name" value="HATPase_c"/>
    <property type="match status" value="1"/>
</dbReference>
<organism evidence="13 14">
    <name type="scientific">Actinoplanes philippinensis</name>
    <dbReference type="NCBI Taxonomy" id="35752"/>
    <lineage>
        <taxon>Bacteria</taxon>
        <taxon>Bacillati</taxon>
        <taxon>Actinomycetota</taxon>
        <taxon>Actinomycetes</taxon>
        <taxon>Micromonosporales</taxon>
        <taxon>Micromonosporaceae</taxon>
        <taxon>Actinoplanes</taxon>
    </lineage>
</organism>
<keyword evidence="8" id="KW-0472">Membrane</keyword>
<dbReference type="InterPro" id="IPR036890">
    <property type="entry name" value="HATPase_C_sf"/>
</dbReference>
<evidence type="ECO:0000256" key="2">
    <source>
        <dbReference type="ARBA" id="ARBA00004236"/>
    </source>
</evidence>
<keyword evidence="9" id="KW-0902">Two-component regulatory system</keyword>
<evidence type="ECO:0000256" key="8">
    <source>
        <dbReference type="ARBA" id="ARBA00022989"/>
    </source>
</evidence>
<dbReference type="SMART" id="SM00304">
    <property type="entry name" value="HAMP"/>
    <property type="match status" value="1"/>
</dbReference>
<dbReference type="InterPro" id="IPR003594">
    <property type="entry name" value="HATPase_dom"/>
</dbReference>
<dbReference type="AlphaFoldDB" id="A0A1I2GLQ3"/>
<dbReference type="PANTHER" id="PTHR43711">
    <property type="entry name" value="TWO-COMPONENT HISTIDINE KINASE"/>
    <property type="match status" value="1"/>
</dbReference>
<evidence type="ECO:0000313" key="13">
    <source>
        <dbReference type="EMBL" id="SFF18864.1"/>
    </source>
</evidence>
<dbReference type="SMART" id="SM00388">
    <property type="entry name" value="HisKA"/>
    <property type="match status" value="1"/>
</dbReference>
<dbReference type="SUPFAM" id="SSF55874">
    <property type="entry name" value="ATPase domain of HSP90 chaperone/DNA topoisomerase II/histidine kinase"/>
    <property type="match status" value="1"/>
</dbReference>
<dbReference type="RefSeq" id="WP_093615845.1">
    <property type="nucleotide sequence ID" value="NZ_BOMT01000040.1"/>
</dbReference>
<dbReference type="FunFam" id="3.30.565.10:FF:000006">
    <property type="entry name" value="Sensor histidine kinase WalK"/>
    <property type="match status" value="1"/>
</dbReference>
<gene>
    <name evidence="13" type="ORF">SAMN05421541_10722</name>
</gene>
<comment type="catalytic activity">
    <reaction evidence="1">
        <text>ATP + protein L-histidine = ADP + protein N-phospho-L-histidine.</text>
        <dbReference type="EC" id="2.7.13.3"/>
    </reaction>
</comment>